<gene>
    <name evidence="2" type="ORF">MGAL_10B030379</name>
</gene>
<sequence>MGGKCIMDPCQDLHIAIWRWITMSVYCFVPFCALFVLNIRLIIGVYKRKQKLEKAQRNYDFVSATLAISVMYLALNLPGTITNIKEYIDWPSYVSIERVISDFLSCGNPTAFFFLCLIFSKTFRNELVLRLRKKSKVSKPINMNMTGINKYEYIECASETFV</sequence>
<dbReference type="AlphaFoldDB" id="A0A8B6CS72"/>
<dbReference type="Proteomes" id="UP000596742">
    <property type="component" value="Unassembled WGS sequence"/>
</dbReference>
<dbReference type="PANTHER" id="PTHR46641">
    <property type="entry name" value="FMRFAMIDE RECEPTOR-RELATED"/>
    <property type="match status" value="1"/>
</dbReference>
<feature type="transmembrane region" description="Helical" evidence="1">
    <location>
        <begin position="58"/>
        <end position="79"/>
    </location>
</feature>
<accession>A0A8B6CS72</accession>
<organism evidence="2 3">
    <name type="scientific">Mytilus galloprovincialis</name>
    <name type="common">Mediterranean mussel</name>
    <dbReference type="NCBI Taxonomy" id="29158"/>
    <lineage>
        <taxon>Eukaryota</taxon>
        <taxon>Metazoa</taxon>
        <taxon>Spiralia</taxon>
        <taxon>Lophotrochozoa</taxon>
        <taxon>Mollusca</taxon>
        <taxon>Bivalvia</taxon>
        <taxon>Autobranchia</taxon>
        <taxon>Pteriomorphia</taxon>
        <taxon>Mytilida</taxon>
        <taxon>Mytiloidea</taxon>
        <taxon>Mytilidae</taxon>
        <taxon>Mytilinae</taxon>
        <taxon>Mytilus</taxon>
    </lineage>
</organism>
<reference evidence="2" key="1">
    <citation type="submission" date="2018-11" db="EMBL/GenBank/DDBJ databases">
        <authorList>
            <person name="Alioto T."/>
            <person name="Alioto T."/>
        </authorList>
    </citation>
    <scope>NUCLEOTIDE SEQUENCE</scope>
</reference>
<evidence type="ECO:0000256" key="1">
    <source>
        <dbReference type="SAM" id="Phobius"/>
    </source>
</evidence>
<keyword evidence="3" id="KW-1185">Reference proteome</keyword>
<dbReference type="Gene3D" id="1.20.1070.10">
    <property type="entry name" value="Rhodopsin 7-helix transmembrane proteins"/>
    <property type="match status" value="1"/>
</dbReference>
<keyword evidence="1" id="KW-1133">Transmembrane helix</keyword>
<evidence type="ECO:0008006" key="4">
    <source>
        <dbReference type="Google" id="ProtNLM"/>
    </source>
</evidence>
<proteinExistence type="predicted"/>
<evidence type="ECO:0000313" key="3">
    <source>
        <dbReference type="Proteomes" id="UP000596742"/>
    </source>
</evidence>
<evidence type="ECO:0000313" key="2">
    <source>
        <dbReference type="EMBL" id="VDI09671.1"/>
    </source>
</evidence>
<name>A0A8B6CS72_MYTGA</name>
<keyword evidence="1" id="KW-0472">Membrane</keyword>
<dbReference type="SUPFAM" id="SSF81321">
    <property type="entry name" value="Family A G protein-coupled receptor-like"/>
    <property type="match status" value="1"/>
</dbReference>
<feature type="transmembrane region" description="Helical" evidence="1">
    <location>
        <begin position="17"/>
        <end position="37"/>
    </location>
</feature>
<comment type="caution">
    <text evidence="2">The sequence shown here is derived from an EMBL/GenBank/DDBJ whole genome shotgun (WGS) entry which is preliminary data.</text>
</comment>
<dbReference type="EMBL" id="UYJE01002321">
    <property type="protein sequence ID" value="VDI09671.1"/>
    <property type="molecule type" value="Genomic_DNA"/>
</dbReference>
<keyword evidence="1" id="KW-0812">Transmembrane</keyword>
<dbReference type="OrthoDB" id="9990906at2759"/>
<feature type="transmembrane region" description="Helical" evidence="1">
    <location>
        <begin position="99"/>
        <end position="120"/>
    </location>
</feature>
<protein>
    <recommendedName>
        <fullName evidence="4">G-protein coupled receptors family 1 profile domain-containing protein</fullName>
    </recommendedName>
</protein>
<dbReference type="InterPro" id="IPR052954">
    <property type="entry name" value="GPCR-Ligand_Int"/>
</dbReference>